<dbReference type="SUPFAM" id="SSF49363">
    <property type="entry name" value="Purple acid phosphatase, N-terminal domain"/>
    <property type="match status" value="1"/>
</dbReference>
<dbReference type="SMART" id="SM00635">
    <property type="entry name" value="BID_2"/>
    <property type="match status" value="3"/>
</dbReference>
<organism evidence="4 5">
    <name type="scientific">Paenibacillus cisolokensis</name>
    <dbReference type="NCBI Taxonomy" id="1658519"/>
    <lineage>
        <taxon>Bacteria</taxon>
        <taxon>Bacillati</taxon>
        <taxon>Bacillota</taxon>
        <taxon>Bacilli</taxon>
        <taxon>Bacillales</taxon>
        <taxon>Paenibacillaceae</taxon>
        <taxon>Paenibacillus</taxon>
    </lineage>
</organism>
<gene>
    <name evidence="4" type="ORF">PACILC2_35050</name>
</gene>
<evidence type="ECO:0000256" key="2">
    <source>
        <dbReference type="SAM" id="MobiDB-lite"/>
    </source>
</evidence>
<dbReference type="SUPFAM" id="SSF49384">
    <property type="entry name" value="Carbohydrate-binding domain"/>
    <property type="match status" value="1"/>
</dbReference>
<dbReference type="InterPro" id="IPR008964">
    <property type="entry name" value="Invasin/intimin_cell_adhesion"/>
</dbReference>
<dbReference type="InterPro" id="IPR008963">
    <property type="entry name" value="Purple_acid_Pase-like_N"/>
</dbReference>
<feature type="domain" description="SLH" evidence="3">
    <location>
        <begin position="1385"/>
        <end position="1446"/>
    </location>
</feature>
<reference evidence="4 5" key="1">
    <citation type="submission" date="2021-04" db="EMBL/GenBank/DDBJ databases">
        <title>Draft genome sequence of Paenibacillus cisolokensis, LC2-13A.</title>
        <authorList>
            <person name="Uke A."/>
            <person name="Chhe C."/>
            <person name="Baramee S."/>
            <person name="Kosugi A."/>
        </authorList>
    </citation>
    <scope>NUCLEOTIDE SEQUENCE [LARGE SCALE GENOMIC DNA]</scope>
    <source>
        <strain evidence="4 5">LC2-13A</strain>
    </source>
</reference>
<dbReference type="InterPro" id="IPR003343">
    <property type="entry name" value="Big_2"/>
</dbReference>
<dbReference type="EMBL" id="BOVJ01000113">
    <property type="protein sequence ID" value="GIQ64937.1"/>
    <property type="molecule type" value="Genomic_DNA"/>
</dbReference>
<dbReference type="SUPFAM" id="SSF56300">
    <property type="entry name" value="Metallo-dependent phosphatases"/>
    <property type="match status" value="1"/>
</dbReference>
<dbReference type="PROSITE" id="PS51272">
    <property type="entry name" value="SLH"/>
    <property type="match status" value="3"/>
</dbReference>
<dbReference type="Gene3D" id="2.60.40.1080">
    <property type="match status" value="3"/>
</dbReference>
<evidence type="ECO:0000259" key="3">
    <source>
        <dbReference type="PROSITE" id="PS51272"/>
    </source>
</evidence>
<dbReference type="InterPro" id="IPR015914">
    <property type="entry name" value="PAPs_N"/>
</dbReference>
<evidence type="ECO:0000313" key="5">
    <source>
        <dbReference type="Proteomes" id="UP000680304"/>
    </source>
</evidence>
<dbReference type="InterPro" id="IPR004843">
    <property type="entry name" value="Calcineurin-like_PHP"/>
</dbReference>
<keyword evidence="1" id="KW-0732">Signal</keyword>
<dbReference type="SUPFAM" id="SSF49373">
    <property type="entry name" value="Invasin/intimin cell-adhesion fragments"/>
    <property type="match status" value="3"/>
</dbReference>
<dbReference type="Pfam" id="PF02368">
    <property type="entry name" value="Big_2"/>
    <property type="match status" value="2"/>
</dbReference>
<name>A0ABQ4N9N0_9BACL</name>
<evidence type="ECO:0000256" key="1">
    <source>
        <dbReference type="ARBA" id="ARBA00022729"/>
    </source>
</evidence>
<feature type="domain" description="SLH" evidence="3">
    <location>
        <begin position="1260"/>
        <end position="1323"/>
    </location>
</feature>
<comment type="caution">
    <text evidence="4">The sequence shown here is derived from an EMBL/GenBank/DDBJ whole genome shotgun (WGS) entry which is preliminary data.</text>
</comment>
<feature type="region of interest" description="Disordered" evidence="2">
    <location>
        <begin position="1049"/>
        <end position="1076"/>
    </location>
</feature>
<dbReference type="InterPro" id="IPR029052">
    <property type="entry name" value="Metallo-depent_PP-like"/>
</dbReference>
<dbReference type="Proteomes" id="UP000680304">
    <property type="component" value="Unassembled WGS sequence"/>
</dbReference>
<evidence type="ECO:0000313" key="4">
    <source>
        <dbReference type="EMBL" id="GIQ64937.1"/>
    </source>
</evidence>
<dbReference type="Gene3D" id="2.60.40.680">
    <property type="match status" value="1"/>
</dbReference>
<dbReference type="Pfam" id="PF00149">
    <property type="entry name" value="Metallophos"/>
    <property type="match status" value="1"/>
</dbReference>
<dbReference type="InterPro" id="IPR001119">
    <property type="entry name" value="SLH_dom"/>
</dbReference>
<dbReference type="Pfam" id="PF00395">
    <property type="entry name" value="SLH"/>
    <property type="match status" value="3"/>
</dbReference>
<dbReference type="Gene3D" id="2.60.40.380">
    <property type="entry name" value="Purple acid phosphatase-like, N-terminal"/>
    <property type="match status" value="1"/>
</dbReference>
<dbReference type="InterPro" id="IPR008965">
    <property type="entry name" value="CBM2/CBM3_carb-bd_dom_sf"/>
</dbReference>
<dbReference type="Pfam" id="PF16656">
    <property type="entry name" value="Pur_ac_phosph_N"/>
    <property type="match status" value="1"/>
</dbReference>
<dbReference type="PANTHER" id="PTHR45867">
    <property type="entry name" value="PURPLE ACID PHOSPHATASE"/>
    <property type="match status" value="1"/>
</dbReference>
<keyword evidence="5" id="KW-1185">Reference proteome</keyword>
<dbReference type="Gene3D" id="3.60.21.10">
    <property type="match status" value="1"/>
</dbReference>
<feature type="compositionally biased region" description="Pro residues" evidence="2">
    <location>
        <begin position="1059"/>
        <end position="1069"/>
    </location>
</feature>
<feature type="domain" description="SLH" evidence="3">
    <location>
        <begin position="1324"/>
        <end position="1382"/>
    </location>
</feature>
<accession>A0ABQ4N9N0</accession>
<dbReference type="PANTHER" id="PTHR45867:SF3">
    <property type="entry name" value="ACID PHOSPHATASE TYPE 7"/>
    <property type="match status" value="1"/>
</dbReference>
<proteinExistence type="predicted"/>
<sequence length="1446" mass="156029">MWVYGDGSGYWLRAQIRANGGTASGTPLNFTDETTGVNWTGWKYVEADVPPGLQLPLTMDMPVRLMATASKVKGAGVIYVDNIRAVYGPTQDDFDPPIIKDIEPAEGSTIHTNTPTIRAVAEDAGYDPKVHPGTTLIDPDKIFVYLDDVLVPHTLYPPEGRIAYKHDIPLVDGLHKAKIKVRDLSGNRTEKEWIFNVDTGSSKFVYHAPAVTYAGNSYTLDIKGSNVAGIHAGELQFQFDASKIEALQFVPGGKLGETLAQAEINPAAGSVKVTFDSLNSVSLADDDLLGQIQYRVKPDATGKHTIQFQSGTIKLTESPDKGWTFFGLPVEAEIKHALELNWDEYGVVEGYPTTFTITDEAGVPVEGVKLLVDGVDRGTTNNEGKLVLTDLTGTVKSYNIQAVKGTLYSPVRTLTVSKLFGTVTPYNVNVNMGADPKSSRGFTWHTHPSVQTTVVELAKKEGFTGFDGPNVIKVTGENSLFVTYDLGTVRVHKAAVSGLEPGTEYVYRVGDGASHYSAQGSFATAPADGENLKFLFFGDSQAADSNGFNLWGNTVAKAMNEHPDAEFIVHAGDMVDSGHLEAQWNWFFDKAKDYLMNTTLVAVLGNHEVTGTKGISDFNQHFNQPGNGLESLKGTNFSFDYKNAHIVVLNSESEYAAQREWLRQDLAATDKKWKIVAFHRGPYGSIYDTAEVREQWVPVFDEFQVDLVLNGHDHIYLRNFMKNNQKADMGEGTAYVVAGSTGPKFYDLVPKPWTQFYDREQKQMYVSVEIIGNELTVVTKTVDGREVDRFTLSKKTASSVVISKPEVQIPYGQSVKLDAYVLPENALDRSVTWSVYSGQDVVTVTDDGLVTATGLGTAVVRATSVNADVYAESHITVLDVSQAIRISGPAEMEAGSSAPTVTEAVYVSGTRVPLTAGVLYESSRPEVASIDTGGQITAHAQGVTVISAVYEDLKDSYTLVVKPRPNPVTALELTGKSSIVVGETVQIAATAVYADNSRQAVTDGLNYSSSDEAVVIVDAKGMLQGIRPGTATITATLGSVAGTLQVTVREETPDTGPSEPTPSPAPGPVPDEDEEDEWTKLKEQLKSGNTVIEINDPNLELKLPGSVLDLLQDQPSITVKFANATVEIPAAVLAELLELVPAAQRSDSVITFSATPVPGETVEQKLNSAGRRSGVAIKTAGDVLDFNLTVTAKDGKAISLSAFSKPIKLALNVQPSADKRLAGIYYIGDAGGLEYIGGQWQGDAMVASITHFSLYAVLEYKKTFDDVAESYWAADPIRVLAAKHLIQGVSERQYAPMRNVTRAEFAALLVRLLGLKEEAKTAFADVSPGEWFAQDVAKAVKAGIVKGISSETFAPDARITRQEMAVMAVRAYRYAAANGKGTGMAAPFTDLTDAPAWAREAVGTAYALGLIQGRSETRFDPGATMTRAESAQVVYNLLKRLDNISP</sequence>
<dbReference type="RefSeq" id="WP_213529412.1">
    <property type="nucleotide sequence ID" value="NZ_BOVJ01000113.1"/>
</dbReference>
<protein>
    <recommendedName>
        <fullName evidence="3">SLH domain-containing protein</fullName>
    </recommendedName>
</protein>